<sequence length="403" mass="45752">MIRELSPDRIVQAQEEKDNDPKGEDFYTYALSSSISTPNFLKMRPSLINKSEIPPVGPVLSTREIQKDGINLSFDIIKANKMIRSEEEKRKNEIAEKVALNKKQKLLDNLNKQKRKSEIELLQEENRKIHDRLNKLVDVPRKLTDYNRKISELDGKLNSINTGNHVVNKTLQLLVNKIDKLESSGRSGLSSRSEAEKSRYYRKSRYAMTPGRLEDELSDDLRNREYSNRSLLADETIMQYPLSSTSVFNREEGIRKRKSFGPNPMLSNIFEEKSNTADLTDNVKDTDLDNGKSTKDNGRKSDKDSDKKSYRSVKSEKSQKSKISNKSGGKSGKNPPSPPYSSPSSSDNSDSDHPSRKGGKRNPDRSNKINPISNLPPRSPNRSKSFLNNSVNFSSKSLQDMHK</sequence>
<gene>
    <name evidence="3" type="ORF">V9T40_006990</name>
</gene>
<keyword evidence="4" id="KW-1185">Reference proteome</keyword>
<feature type="region of interest" description="Disordered" evidence="2">
    <location>
        <begin position="183"/>
        <end position="203"/>
    </location>
</feature>
<feature type="compositionally biased region" description="Polar residues" evidence="2">
    <location>
        <begin position="380"/>
        <end position="403"/>
    </location>
</feature>
<feature type="region of interest" description="Disordered" evidence="2">
    <location>
        <begin position="280"/>
        <end position="403"/>
    </location>
</feature>
<protein>
    <submittedName>
        <fullName evidence="3">Uncharacterized protein</fullName>
    </submittedName>
</protein>
<keyword evidence="1" id="KW-0175">Coiled coil</keyword>
<feature type="compositionally biased region" description="Basic and acidic residues" evidence="2">
    <location>
        <begin position="280"/>
        <end position="319"/>
    </location>
</feature>
<feature type="compositionally biased region" description="Basic and acidic residues" evidence="2">
    <location>
        <begin position="350"/>
        <end position="367"/>
    </location>
</feature>
<reference evidence="3 4" key="1">
    <citation type="submission" date="2024-03" db="EMBL/GenBank/DDBJ databases">
        <title>Adaptation during the transition from Ophiocordyceps entomopathogen to insect associate is accompanied by gene loss and intensified selection.</title>
        <authorList>
            <person name="Ward C.M."/>
            <person name="Onetto C.A."/>
            <person name="Borneman A.R."/>
        </authorList>
    </citation>
    <scope>NUCLEOTIDE SEQUENCE [LARGE SCALE GENOMIC DNA]</scope>
    <source>
        <strain evidence="3">AWRI1</strain>
        <tissue evidence="3">Single Adult Female</tissue>
    </source>
</reference>
<evidence type="ECO:0000313" key="3">
    <source>
        <dbReference type="EMBL" id="KAK7605132.1"/>
    </source>
</evidence>
<proteinExistence type="predicted"/>
<dbReference type="Proteomes" id="UP001367676">
    <property type="component" value="Unassembled WGS sequence"/>
</dbReference>
<accession>A0AAN9YBG2</accession>
<evidence type="ECO:0000256" key="1">
    <source>
        <dbReference type="SAM" id="Coils"/>
    </source>
</evidence>
<evidence type="ECO:0000313" key="4">
    <source>
        <dbReference type="Proteomes" id="UP001367676"/>
    </source>
</evidence>
<evidence type="ECO:0000256" key="2">
    <source>
        <dbReference type="SAM" id="MobiDB-lite"/>
    </source>
</evidence>
<feature type="coiled-coil region" evidence="1">
    <location>
        <begin position="83"/>
        <end position="139"/>
    </location>
</feature>
<dbReference type="EMBL" id="JBBCAQ010000002">
    <property type="protein sequence ID" value="KAK7605132.1"/>
    <property type="molecule type" value="Genomic_DNA"/>
</dbReference>
<feature type="compositionally biased region" description="Low complexity" evidence="2">
    <location>
        <begin position="321"/>
        <end position="334"/>
    </location>
</feature>
<dbReference type="AlphaFoldDB" id="A0AAN9YBG2"/>
<comment type="caution">
    <text evidence="3">The sequence shown here is derived from an EMBL/GenBank/DDBJ whole genome shotgun (WGS) entry which is preliminary data.</text>
</comment>
<name>A0AAN9YBG2_9HEMI</name>
<organism evidence="3 4">
    <name type="scientific">Parthenolecanium corni</name>
    <dbReference type="NCBI Taxonomy" id="536013"/>
    <lineage>
        <taxon>Eukaryota</taxon>
        <taxon>Metazoa</taxon>
        <taxon>Ecdysozoa</taxon>
        <taxon>Arthropoda</taxon>
        <taxon>Hexapoda</taxon>
        <taxon>Insecta</taxon>
        <taxon>Pterygota</taxon>
        <taxon>Neoptera</taxon>
        <taxon>Paraneoptera</taxon>
        <taxon>Hemiptera</taxon>
        <taxon>Sternorrhyncha</taxon>
        <taxon>Coccoidea</taxon>
        <taxon>Coccidae</taxon>
        <taxon>Parthenolecanium</taxon>
    </lineage>
</organism>